<proteinExistence type="predicted"/>
<dbReference type="PANTHER" id="PTHR43158">
    <property type="entry name" value="SKFA PEPTIDE EXPORT ATP-BINDING PROTEIN SKFE"/>
    <property type="match status" value="1"/>
</dbReference>
<name>A0A9W7F928_9STRA</name>
<comment type="caution">
    <text evidence="4">The sequence shown here is derived from an EMBL/GenBank/DDBJ whole genome shotgun (WGS) entry which is preliminary data.</text>
</comment>
<organism evidence="4 5">
    <name type="scientific">Triparma laevis f. longispina</name>
    <dbReference type="NCBI Taxonomy" id="1714387"/>
    <lineage>
        <taxon>Eukaryota</taxon>
        <taxon>Sar</taxon>
        <taxon>Stramenopiles</taxon>
        <taxon>Ochrophyta</taxon>
        <taxon>Bolidophyceae</taxon>
        <taxon>Parmales</taxon>
        <taxon>Triparmaceae</taxon>
        <taxon>Triparma</taxon>
    </lineage>
</organism>
<keyword evidence="5" id="KW-1185">Reference proteome</keyword>
<evidence type="ECO:0000259" key="3">
    <source>
        <dbReference type="PROSITE" id="PS50893"/>
    </source>
</evidence>
<evidence type="ECO:0000256" key="1">
    <source>
        <dbReference type="ARBA" id="ARBA00022741"/>
    </source>
</evidence>
<evidence type="ECO:0000313" key="4">
    <source>
        <dbReference type="EMBL" id="GMI07749.1"/>
    </source>
</evidence>
<reference evidence="5" key="1">
    <citation type="journal article" date="2023" name="Commun. Biol.">
        <title>Genome analysis of Parmales, the sister group of diatoms, reveals the evolutionary specialization of diatoms from phago-mixotrophs to photoautotrophs.</title>
        <authorList>
            <person name="Ban H."/>
            <person name="Sato S."/>
            <person name="Yoshikawa S."/>
            <person name="Yamada K."/>
            <person name="Nakamura Y."/>
            <person name="Ichinomiya M."/>
            <person name="Sato N."/>
            <person name="Blanc-Mathieu R."/>
            <person name="Endo H."/>
            <person name="Kuwata A."/>
            <person name="Ogata H."/>
        </authorList>
    </citation>
    <scope>NUCLEOTIDE SEQUENCE [LARGE SCALE GENOMIC DNA]</scope>
    <source>
        <strain evidence="5">NIES 3700</strain>
    </source>
</reference>
<dbReference type="PROSITE" id="PS50893">
    <property type="entry name" value="ABC_TRANSPORTER_2"/>
    <property type="match status" value="1"/>
</dbReference>
<dbReference type="AlphaFoldDB" id="A0A9W7F928"/>
<evidence type="ECO:0000313" key="5">
    <source>
        <dbReference type="Proteomes" id="UP001165122"/>
    </source>
</evidence>
<protein>
    <recommendedName>
        <fullName evidence="3">ABC transporter domain-containing protein</fullName>
    </recommendedName>
</protein>
<gene>
    <name evidence="4" type="ORF">TrLO_g11543</name>
</gene>
<keyword evidence="2" id="KW-0067">ATP-binding</keyword>
<dbReference type="Proteomes" id="UP001165122">
    <property type="component" value="Unassembled WGS sequence"/>
</dbReference>
<sequence length="385" mass="43259">MPFAPRLIALLHPPLSHPKLTLRFALPPPPTPPLRTLAPLDNLPPLPEYGSAISIKNLSFSYPSRNSFDTGGQPLILNDLSIDLPKGSRCLLLGSNGSGKSTLLRILGGRHLTKTDDMVRVCGMNAFRDTKLNFYRAYLDCDWGMRTVAFAGGGVPLQADVPVHGMMTKLQEQYPERRDEIVDMLGIDLNWRMHELSDGQRRRVQLLLGLIRPFEILLLDEITTSLDVCVRQDLLQWLKKETEERGATIVYATHIFDGLDDWPTDMMYLSDKGTCEWQGKLNELEYYQELKRNNHPAKMLAVADHWLRAELNERRKKRKLEKAAGSLVHEADPTLRQGGYASGRAIDMSTVGKQPTRTGRISDVRGNAGKMDMVSRTAGDNMEVS</sequence>
<dbReference type="InterPro" id="IPR003439">
    <property type="entry name" value="ABC_transporter-like_ATP-bd"/>
</dbReference>
<evidence type="ECO:0000256" key="2">
    <source>
        <dbReference type="ARBA" id="ARBA00022840"/>
    </source>
</evidence>
<dbReference type="Gene3D" id="3.40.50.300">
    <property type="entry name" value="P-loop containing nucleotide triphosphate hydrolases"/>
    <property type="match status" value="1"/>
</dbReference>
<dbReference type="InterPro" id="IPR027417">
    <property type="entry name" value="P-loop_NTPase"/>
</dbReference>
<dbReference type="SMART" id="SM00382">
    <property type="entry name" value="AAA"/>
    <property type="match status" value="1"/>
</dbReference>
<dbReference type="PANTHER" id="PTHR43158:SF2">
    <property type="entry name" value="SKFA PEPTIDE EXPORT ATP-BINDING PROTEIN SKFE"/>
    <property type="match status" value="1"/>
</dbReference>
<accession>A0A9W7F928</accession>
<feature type="domain" description="ABC transporter" evidence="3">
    <location>
        <begin position="53"/>
        <end position="303"/>
    </location>
</feature>
<dbReference type="GO" id="GO:0005524">
    <property type="term" value="F:ATP binding"/>
    <property type="evidence" value="ECO:0007669"/>
    <property type="project" value="UniProtKB-KW"/>
</dbReference>
<dbReference type="Pfam" id="PF00005">
    <property type="entry name" value="ABC_tran"/>
    <property type="match status" value="1"/>
</dbReference>
<dbReference type="EMBL" id="BRXW01000115">
    <property type="protein sequence ID" value="GMI07749.1"/>
    <property type="molecule type" value="Genomic_DNA"/>
</dbReference>
<dbReference type="InterPro" id="IPR003593">
    <property type="entry name" value="AAA+_ATPase"/>
</dbReference>
<dbReference type="GO" id="GO:0016887">
    <property type="term" value="F:ATP hydrolysis activity"/>
    <property type="evidence" value="ECO:0007669"/>
    <property type="project" value="InterPro"/>
</dbReference>
<dbReference type="OrthoDB" id="6512918at2759"/>
<keyword evidence="1" id="KW-0547">Nucleotide-binding</keyword>
<dbReference type="SUPFAM" id="SSF52540">
    <property type="entry name" value="P-loop containing nucleoside triphosphate hydrolases"/>
    <property type="match status" value="1"/>
</dbReference>